<dbReference type="GO" id="GO:0009898">
    <property type="term" value="C:cytoplasmic side of plasma membrane"/>
    <property type="evidence" value="ECO:0007669"/>
    <property type="project" value="TreeGrafter"/>
</dbReference>
<dbReference type="GO" id="GO:0032511">
    <property type="term" value="P:late endosome to vacuole transport via multivesicular body sorting pathway"/>
    <property type="evidence" value="ECO:0007669"/>
    <property type="project" value="TreeGrafter"/>
</dbReference>
<keyword evidence="3" id="KW-0967">Endosome</keyword>
<evidence type="ECO:0000256" key="3">
    <source>
        <dbReference type="ARBA" id="ARBA00022753"/>
    </source>
</evidence>
<dbReference type="GO" id="GO:0003824">
    <property type="term" value="F:catalytic activity"/>
    <property type="evidence" value="ECO:0007669"/>
    <property type="project" value="InterPro"/>
</dbReference>
<reference evidence="8" key="2">
    <citation type="submission" date="2021-09" db="EMBL/GenBank/DDBJ databases">
        <authorList>
            <person name="Jia N."/>
            <person name="Wang J."/>
            <person name="Shi W."/>
            <person name="Du L."/>
            <person name="Sun Y."/>
            <person name="Zhan W."/>
            <person name="Jiang J."/>
            <person name="Wang Q."/>
            <person name="Zhang B."/>
            <person name="Ji P."/>
            <person name="Sakyi L.B."/>
            <person name="Cui X."/>
            <person name="Yuan T."/>
            <person name="Jiang B."/>
            <person name="Yang W."/>
            <person name="Lam T.T.-Y."/>
            <person name="Chang Q."/>
            <person name="Ding S."/>
            <person name="Wang X."/>
            <person name="Zhu J."/>
            <person name="Ruan X."/>
            <person name="Zhao L."/>
            <person name="Wei J."/>
            <person name="Que T."/>
            <person name="Du C."/>
            <person name="Cheng J."/>
            <person name="Dai P."/>
            <person name="Han X."/>
            <person name="Huang E."/>
            <person name="Gao Y."/>
            <person name="Liu J."/>
            <person name="Shao H."/>
            <person name="Ye R."/>
            <person name="Li L."/>
            <person name="Wei W."/>
            <person name="Wang X."/>
            <person name="Wang C."/>
            <person name="Huo Q."/>
            <person name="Li W."/>
            <person name="Guo W."/>
            <person name="Chen H."/>
            <person name="Chen S."/>
            <person name="Zhou L."/>
            <person name="Zhou L."/>
            <person name="Ni X."/>
            <person name="Tian J."/>
            <person name="Zhou Y."/>
            <person name="Sheng Y."/>
            <person name="Liu T."/>
            <person name="Pan Y."/>
            <person name="Xia L."/>
            <person name="Li J."/>
            <person name="Zhao F."/>
            <person name="Cao W."/>
        </authorList>
    </citation>
    <scope>NUCLEOTIDE SEQUENCE</scope>
    <source>
        <strain evidence="8">Rsan-2018</strain>
        <tissue evidence="8">Larvae</tissue>
    </source>
</reference>
<comment type="similarity">
    <text evidence="2">Belongs to the SNF7 family.</text>
</comment>
<name>A0A9D4SUF3_RHISA</name>
<dbReference type="Pfam" id="PF25239">
    <property type="entry name" value="WHD_CHMP7"/>
    <property type="match status" value="1"/>
</dbReference>
<dbReference type="GO" id="GO:0005771">
    <property type="term" value="C:multivesicular body"/>
    <property type="evidence" value="ECO:0007669"/>
    <property type="project" value="TreeGrafter"/>
</dbReference>
<dbReference type="InterPro" id="IPR005024">
    <property type="entry name" value="Snf7_fam"/>
</dbReference>
<comment type="subcellular location">
    <subcellularLocation>
        <location evidence="1">Endosome</location>
    </subcellularLocation>
</comment>
<feature type="region of interest" description="Disordered" evidence="5">
    <location>
        <begin position="354"/>
        <end position="378"/>
    </location>
</feature>
<accession>A0A9D4SUF3</accession>
<dbReference type="Pfam" id="PF14529">
    <property type="entry name" value="Exo_endo_phos_2"/>
    <property type="match status" value="1"/>
</dbReference>
<dbReference type="EMBL" id="JABSTV010001251">
    <property type="protein sequence ID" value="KAH7951278.1"/>
    <property type="molecule type" value="Genomic_DNA"/>
</dbReference>
<evidence type="ECO:0000313" key="9">
    <source>
        <dbReference type="Proteomes" id="UP000821837"/>
    </source>
</evidence>
<dbReference type="InterPro" id="IPR005135">
    <property type="entry name" value="Endo/exonuclease/phosphatase"/>
</dbReference>
<reference evidence="8" key="1">
    <citation type="journal article" date="2020" name="Cell">
        <title>Large-Scale Comparative Analyses of Tick Genomes Elucidate Their Genetic Diversity and Vector Capacities.</title>
        <authorList>
            <consortium name="Tick Genome and Microbiome Consortium (TIGMIC)"/>
            <person name="Jia N."/>
            <person name="Wang J."/>
            <person name="Shi W."/>
            <person name="Du L."/>
            <person name="Sun Y."/>
            <person name="Zhan W."/>
            <person name="Jiang J.F."/>
            <person name="Wang Q."/>
            <person name="Zhang B."/>
            <person name="Ji P."/>
            <person name="Bell-Sakyi L."/>
            <person name="Cui X.M."/>
            <person name="Yuan T.T."/>
            <person name="Jiang B.G."/>
            <person name="Yang W.F."/>
            <person name="Lam T.T."/>
            <person name="Chang Q.C."/>
            <person name="Ding S.J."/>
            <person name="Wang X.J."/>
            <person name="Zhu J.G."/>
            <person name="Ruan X.D."/>
            <person name="Zhao L."/>
            <person name="Wei J.T."/>
            <person name="Ye R.Z."/>
            <person name="Que T.C."/>
            <person name="Du C.H."/>
            <person name="Zhou Y.H."/>
            <person name="Cheng J.X."/>
            <person name="Dai P.F."/>
            <person name="Guo W.B."/>
            <person name="Han X.H."/>
            <person name="Huang E.J."/>
            <person name="Li L.F."/>
            <person name="Wei W."/>
            <person name="Gao Y.C."/>
            <person name="Liu J.Z."/>
            <person name="Shao H.Z."/>
            <person name="Wang X."/>
            <person name="Wang C.C."/>
            <person name="Yang T.C."/>
            <person name="Huo Q.B."/>
            <person name="Li W."/>
            <person name="Chen H.Y."/>
            <person name="Chen S.E."/>
            <person name="Zhou L.G."/>
            <person name="Ni X.B."/>
            <person name="Tian J.H."/>
            <person name="Sheng Y."/>
            <person name="Liu T."/>
            <person name="Pan Y.S."/>
            <person name="Xia L.Y."/>
            <person name="Li J."/>
            <person name="Zhao F."/>
            <person name="Cao W.C."/>
        </authorList>
    </citation>
    <scope>NUCLEOTIDE SEQUENCE</scope>
    <source>
        <strain evidence="8">Rsan-2018</strain>
    </source>
</reference>
<feature type="domain" description="Endonuclease/exonuclease/phosphatase" evidence="6">
    <location>
        <begin position="99"/>
        <end position="222"/>
    </location>
</feature>
<evidence type="ECO:0000256" key="4">
    <source>
        <dbReference type="SAM" id="Coils"/>
    </source>
</evidence>
<evidence type="ECO:0000256" key="5">
    <source>
        <dbReference type="SAM" id="MobiDB-lite"/>
    </source>
</evidence>
<dbReference type="Gene3D" id="3.60.10.10">
    <property type="entry name" value="Endonuclease/exonuclease/phosphatase"/>
    <property type="match status" value="1"/>
</dbReference>
<gene>
    <name evidence="8" type="ORF">HPB52_007239</name>
</gene>
<protein>
    <recommendedName>
        <fullName evidence="10">Endonuclease/exonuclease/phosphatase domain-containing protein</fullName>
    </recommendedName>
</protein>
<dbReference type="VEuPathDB" id="VectorBase:RSAN_030630"/>
<dbReference type="VEuPathDB" id="VectorBase:RSAN_045373"/>
<sequence length="928" mass="103348">MARPDVIAIQETHAEDTPTLPGYRAHACPPSTRTCGKGAAQGVCTFIRKGIAHVKHQQFLGNRDTAIELCVTELAISGKGRGARDGKKRKTTTTVFLANTYSNPRHGKQKFKTLFHKVKDATIQAQRDLAKRGNAAAIICGDFNAQHRELGYTTTTSKGRDLLEDATEAEFTLLTNPAHPSRIGTSAARDTNPDLAFAMLPDGGTAWWKNTGINLGSDHFIIEIELPLAHLNGNPNRSKTTTHKLVDWGKFRNTELGNIDDIDDCTAAGRRLLDRAGLLPPGERVGTGPYGELEEQALLSDEAARKIIVYPLPKNTDPERDEGRRAARAVALARQHQQDEGAVYVDAASDGGPSYYRRTANSQYRARPNSRPGGGGGDCFGHGPTGYAHGAKRLEAIKNFARGTIWQGTERLMRSIEATWAARGAAAGPTIALKWFPAHMGRQLAPDIENRNEEADAAARDLITCRTAAVRPSETSGEDQKEDFEPLTDYGGILAAYREPITTMESSDGNAFVLPVCWKDDVRMRALFAEFRPKEANPEGWQDKMDFWVSLILQWSRETRTPVFSASDVAIAFERKRSQPACLRTVLSHMKKSGDLINTKDYFTSEGWVKWGFDTLVKRPLTWMWTWGSGSGEADTEIDEMLVNVDVLRQLQQEVMRRCEDERFVEDVIPYSEVWKVCEGICKDQRSFAYVLNGLEKSRYVRLFQKDGKKVVQFLRHNSQLSEQEKAMLKLEKAKQDLNQKVDLLQGDIDRCTREALEAKKQGLQNKALHILKKRRRAQQVLDKQFAMLDNIHSLEMNIHENKDIQLIYDGYKTAAQALKVAHGGLEADSVDDVVADINTTLEDQQELHRLMGMPVSAADADVDELEAELNQILREDASDKEGQNLSGVSSIDEEVKFPAVPTESPHSPVKPEQATRRDPRLAARSAQ</sequence>
<evidence type="ECO:0000313" key="8">
    <source>
        <dbReference type="EMBL" id="KAH7951278.1"/>
    </source>
</evidence>
<proteinExistence type="inferred from homology"/>
<evidence type="ECO:0000259" key="7">
    <source>
        <dbReference type="Pfam" id="PF25239"/>
    </source>
</evidence>
<dbReference type="Pfam" id="PF03357">
    <property type="entry name" value="Snf7"/>
    <property type="match status" value="1"/>
</dbReference>
<dbReference type="AlphaFoldDB" id="A0A9D4SUF3"/>
<evidence type="ECO:0000256" key="1">
    <source>
        <dbReference type="ARBA" id="ARBA00004177"/>
    </source>
</evidence>
<feature type="domain" description="CHMP7 winged helix" evidence="7">
    <location>
        <begin position="664"/>
        <end position="714"/>
    </location>
</feature>
<dbReference type="Proteomes" id="UP000821837">
    <property type="component" value="Chromosome 5"/>
</dbReference>
<dbReference type="Pfam" id="PF25880">
    <property type="entry name" value="WHD_CHMP7_1st"/>
    <property type="match status" value="1"/>
</dbReference>
<keyword evidence="9" id="KW-1185">Reference proteome</keyword>
<feature type="coiled-coil region" evidence="4">
    <location>
        <begin position="721"/>
        <end position="774"/>
    </location>
</feature>
<dbReference type="InterPro" id="IPR036691">
    <property type="entry name" value="Endo/exonu/phosph_ase_sf"/>
</dbReference>
<organism evidence="8 9">
    <name type="scientific">Rhipicephalus sanguineus</name>
    <name type="common">Brown dog tick</name>
    <name type="synonym">Ixodes sanguineus</name>
    <dbReference type="NCBI Taxonomy" id="34632"/>
    <lineage>
        <taxon>Eukaryota</taxon>
        <taxon>Metazoa</taxon>
        <taxon>Ecdysozoa</taxon>
        <taxon>Arthropoda</taxon>
        <taxon>Chelicerata</taxon>
        <taxon>Arachnida</taxon>
        <taxon>Acari</taxon>
        <taxon>Parasitiformes</taxon>
        <taxon>Ixodida</taxon>
        <taxon>Ixodoidea</taxon>
        <taxon>Ixodidae</taxon>
        <taxon>Rhipicephalinae</taxon>
        <taxon>Rhipicephalus</taxon>
        <taxon>Rhipicephalus</taxon>
    </lineage>
</organism>
<evidence type="ECO:0000259" key="6">
    <source>
        <dbReference type="Pfam" id="PF14529"/>
    </source>
</evidence>
<keyword evidence="4" id="KW-0175">Coiled coil</keyword>
<comment type="caution">
    <text evidence="8">The sequence shown here is derived from an EMBL/GenBank/DDBJ whole genome shotgun (WGS) entry which is preliminary data.</text>
</comment>
<dbReference type="GO" id="GO:0000815">
    <property type="term" value="C:ESCRT III complex"/>
    <property type="evidence" value="ECO:0007669"/>
    <property type="project" value="TreeGrafter"/>
</dbReference>
<evidence type="ECO:0008006" key="10">
    <source>
        <dbReference type="Google" id="ProtNLM"/>
    </source>
</evidence>
<evidence type="ECO:0000256" key="2">
    <source>
        <dbReference type="ARBA" id="ARBA00006190"/>
    </source>
</evidence>
<dbReference type="SUPFAM" id="SSF56219">
    <property type="entry name" value="DNase I-like"/>
    <property type="match status" value="1"/>
</dbReference>
<dbReference type="PANTHER" id="PTHR22761">
    <property type="entry name" value="CHARGED MULTIVESICULAR BODY PROTEIN"/>
    <property type="match status" value="1"/>
</dbReference>
<dbReference type="GO" id="GO:0006900">
    <property type="term" value="P:vesicle budding from membrane"/>
    <property type="evidence" value="ECO:0007669"/>
    <property type="project" value="TreeGrafter"/>
</dbReference>
<feature type="region of interest" description="Disordered" evidence="5">
    <location>
        <begin position="875"/>
        <end position="928"/>
    </location>
</feature>
<dbReference type="PANTHER" id="PTHR22761:SF10">
    <property type="entry name" value="GH13992P"/>
    <property type="match status" value="1"/>
</dbReference>
<dbReference type="InterPro" id="IPR057471">
    <property type="entry name" value="CHMP7_WHD"/>
</dbReference>